<organism evidence="2 3">
    <name type="scientific">Streptomyces ardesiacus</name>
    <dbReference type="NCBI Taxonomy" id="285564"/>
    <lineage>
        <taxon>Bacteria</taxon>
        <taxon>Bacillati</taxon>
        <taxon>Actinomycetota</taxon>
        <taxon>Actinomycetes</taxon>
        <taxon>Kitasatosporales</taxon>
        <taxon>Streptomycetaceae</taxon>
        <taxon>Streptomyces</taxon>
    </lineage>
</organism>
<dbReference type="EMBL" id="JBIVPC010000005">
    <property type="protein sequence ID" value="MFJ6036818.1"/>
    <property type="molecule type" value="Genomic_DNA"/>
</dbReference>
<sequence length="183" mass="19336">MKTRSSPWHARPERLAHLGGLVMMGVALLFLFGAVGTVVAVVVATLCVGIVAGARGGVRAVRERAWARPRTWLSWGVAGVSTGVAGFAVAYLTGVLSGGLDVGEACVHGHGVRYDASYRAAHAEEFNRWFPLRNKCNEDVDLVPSWVNPAVVFFVLLAAAGVLCLAGAVVAAGRRRSRSSRRG</sequence>
<protein>
    <recommendedName>
        <fullName evidence="4">Integral membrane protein</fullName>
    </recommendedName>
</protein>
<keyword evidence="1" id="KW-0472">Membrane</keyword>
<name>A0ABW8H7S5_9ACTN</name>
<evidence type="ECO:0000256" key="1">
    <source>
        <dbReference type="SAM" id="Phobius"/>
    </source>
</evidence>
<proteinExistence type="predicted"/>
<keyword evidence="1" id="KW-0812">Transmembrane</keyword>
<evidence type="ECO:0008006" key="4">
    <source>
        <dbReference type="Google" id="ProtNLM"/>
    </source>
</evidence>
<evidence type="ECO:0000313" key="3">
    <source>
        <dbReference type="Proteomes" id="UP001617907"/>
    </source>
</evidence>
<evidence type="ECO:0000313" key="2">
    <source>
        <dbReference type="EMBL" id="MFJ6036818.1"/>
    </source>
</evidence>
<accession>A0ABW8H7S5</accession>
<dbReference type="Proteomes" id="UP001617907">
    <property type="component" value="Unassembled WGS sequence"/>
</dbReference>
<feature type="transmembrane region" description="Helical" evidence="1">
    <location>
        <begin position="20"/>
        <end position="51"/>
    </location>
</feature>
<reference evidence="2 3" key="1">
    <citation type="submission" date="2024-10" db="EMBL/GenBank/DDBJ databases">
        <title>The Natural Products Discovery Center: Release of the First 8490 Sequenced Strains for Exploring Actinobacteria Biosynthetic Diversity.</title>
        <authorList>
            <person name="Kalkreuter E."/>
            <person name="Kautsar S.A."/>
            <person name="Yang D."/>
            <person name="Bader C.D."/>
            <person name="Teijaro C.N."/>
            <person name="Fluegel L."/>
            <person name="Davis C.M."/>
            <person name="Simpson J.R."/>
            <person name="Lauterbach L."/>
            <person name="Steele A.D."/>
            <person name="Gui C."/>
            <person name="Meng S."/>
            <person name="Li G."/>
            <person name="Viehrig K."/>
            <person name="Ye F."/>
            <person name="Su P."/>
            <person name="Kiefer A.F."/>
            <person name="Nichols A."/>
            <person name="Cepeda A.J."/>
            <person name="Yan W."/>
            <person name="Fan B."/>
            <person name="Jiang Y."/>
            <person name="Adhikari A."/>
            <person name="Zheng C.-J."/>
            <person name="Schuster L."/>
            <person name="Cowan T.M."/>
            <person name="Smanski M.J."/>
            <person name="Chevrette M.G."/>
            <person name="De Carvalho L.P.S."/>
            <person name="Shen B."/>
        </authorList>
    </citation>
    <scope>NUCLEOTIDE SEQUENCE [LARGE SCALE GENOMIC DNA]</scope>
    <source>
        <strain evidence="2 3">NPDC093086</strain>
    </source>
</reference>
<comment type="caution">
    <text evidence="2">The sequence shown here is derived from an EMBL/GenBank/DDBJ whole genome shotgun (WGS) entry which is preliminary data.</text>
</comment>
<feature type="transmembrane region" description="Helical" evidence="1">
    <location>
        <begin position="72"/>
        <end position="92"/>
    </location>
</feature>
<feature type="transmembrane region" description="Helical" evidence="1">
    <location>
        <begin position="150"/>
        <end position="172"/>
    </location>
</feature>
<dbReference type="RefSeq" id="WP_350890673.1">
    <property type="nucleotide sequence ID" value="NZ_JBEOTR010000010.1"/>
</dbReference>
<gene>
    <name evidence="2" type="ORF">ACIQFM_11200</name>
</gene>
<keyword evidence="1" id="KW-1133">Transmembrane helix</keyword>
<keyword evidence="3" id="KW-1185">Reference proteome</keyword>